<evidence type="ECO:0000256" key="6">
    <source>
        <dbReference type="ARBA" id="ARBA00024916"/>
    </source>
</evidence>
<dbReference type="PROSITE" id="PS00829">
    <property type="entry name" value="GREAB_1"/>
    <property type="match status" value="1"/>
</dbReference>
<dbReference type="Pfam" id="PF03449">
    <property type="entry name" value="GreA_GreB_N"/>
    <property type="match status" value="1"/>
</dbReference>
<keyword evidence="5 8" id="KW-0804">Transcription</keyword>
<keyword evidence="12" id="KW-0251">Elongation factor</keyword>
<evidence type="ECO:0000256" key="3">
    <source>
        <dbReference type="ARBA" id="ARBA00023015"/>
    </source>
</evidence>
<dbReference type="NCBIfam" id="NF001263">
    <property type="entry name" value="PRK00226.1-4"/>
    <property type="match status" value="1"/>
</dbReference>
<dbReference type="InterPro" id="IPR022691">
    <property type="entry name" value="Tscrpt_elong_fac_GreA/B_N"/>
</dbReference>
<dbReference type="GO" id="GO:0003677">
    <property type="term" value="F:DNA binding"/>
    <property type="evidence" value="ECO:0007669"/>
    <property type="project" value="UniProtKB-UniRule"/>
</dbReference>
<dbReference type="GO" id="GO:0006354">
    <property type="term" value="P:DNA-templated transcription elongation"/>
    <property type="evidence" value="ECO:0007669"/>
    <property type="project" value="TreeGrafter"/>
</dbReference>
<evidence type="ECO:0000313" key="12">
    <source>
        <dbReference type="EMBL" id="AZP36303.1"/>
    </source>
</evidence>
<evidence type="ECO:0000259" key="11">
    <source>
        <dbReference type="Pfam" id="PF03449"/>
    </source>
</evidence>
<dbReference type="NCBIfam" id="TIGR01462">
    <property type="entry name" value="greA"/>
    <property type="match status" value="1"/>
</dbReference>
<feature type="domain" description="Transcription elongation factor GreA/GreB N-terminal" evidence="11">
    <location>
        <begin position="1"/>
        <end position="69"/>
    </location>
</feature>
<reference evidence="12 13" key="1">
    <citation type="journal article" date="2018" name="Genome Biol. Evol.">
        <title>Partnering With a Pest: Genomes of Hemlock Woolly Adelgid Symbionts Reveal Atypical Nutritional Provisioning Patterns in Dual-Obligate Bacteria.</title>
        <authorList>
            <person name="Weglarz K.M."/>
            <person name="Havill N.P."/>
            <person name="Burke G.R."/>
            <person name="von Dohlen C.D."/>
        </authorList>
    </citation>
    <scope>NUCLEOTIDE SEQUENCE [LARGE SCALE GENOMIC DNA]</scope>
    <source>
        <strain evidence="12">ENA</strain>
    </source>
</reference>
<feature type="domain" description="Transcription elongation factor GreA/GreB C-terminal" evidence="10">
    <location>
        <begin position="79"/>
        <end position="150"/>
    </location>
</feature>
<dbReference type="KEGG" id="aade:C3B56_00199"/>
<dbReference type="Pfam" id="PF01272">
    <property type="entry name" value="GreA_GreB"/>
    <property type="match status" value="1"/>
</dbReference>
<evidence type="ECO:0000259" key="10">
    <source>
        <dbReference type="Pfam" id="PF01272"/>
    </source>
</evidence>
<dbReference type="GO" id="GO:0032784">
    <property type="term" value="P:regulation of DNA-templated transcription elongation"/>
    <property type="evidence" value="ECO:0007669"/>
    <property type="project" value="UniProtKB-UniRule"/>
</dbReference>
<dbReference type="NCBIfam" id="NF001261">
    <property type="entry name" value="PRK00226.1-2"/>
    <property type="match status" value="1"/>
</dbReference>
<dbReference type="Proteomes" id="UP000274458">
    <property type="component" value="Chromosome"/>
</dbReference>
<dbReference type="InterPro" id="IPR018151">
    <property type="entry name" value="TF_GreA/GreB_CS"/>
</dbReference>
<dbReference type="HAMAP" id="MF_00105">
    <property type="entry name" value="GreA_GreB"/>
    <property type="match status" value="1"/>
</dbReference>
<dbReference type="PIRSF" id="PIRSF006092">
    <property type="entry name" value="GreA_GreB"/>
    <property type="match status" value="1"/>
</dbReference>
<evidence type="ECO:0000313" key="13">
    <source>
        <dbReference type="Proteomes" id="UP000274458"/>
    </source>
</evidence>
<name>A0A3S5HNX3_9ENTR</name>
<dbReference type="EMBL" id="CP026513">
    <property type="protein sequence ID" value="AZP36303.1"/>
    <property type="molecule type" value="Genomic_DNA"/>
</dbReference>
<dbReference type="Gene3D" id="3.10.50.30">
    <property type="entry name" value="Transcription elongation factor, GreA/GreB, C-terminal domain"/>
    <property type="match status" value="1"/>
</dbReference>
<dbReference type="NCBIfam" id="NF001264">
    <property type="entry name" value="PRK00226.1-5"/>
    <property type="match status" value="1"/>
</dbReference>
<keyword evidence="13" id="KW-1185">Reference proteome</keyword>
<comment type="function">
    <text evidence="6 8 9">Necessary for efficient RNA polymerase transcription elongation past template-encoded arresting sites. The arresting sites in DNA have the property of trapping a certain fraction of elongating RNA polymerases that pass through, resulting in locked ternary complexes. Cleavage of the nascent transcript by cleavage factors such as GreA or GreB allows the resumption of elongation from the new 3'terminus. GreA releases sequences of 2 to 3 nucleotides.</text>
</comment>
<dbReference type="InterPro" id="IPR001437">
    <property type="entry name" value="Tscrpt_elong_fac_GreA/B_C"/>
</dbReference>
<dbReference type="FunFam" id="1.10.287.180:FF:000001">
    <property type="entry name" value="Transcription elongation factor GreA"/>
    <property type="match status" value="1"/>
</dbReference>
<proteinExistence type="inferred from homology"/>
<evidence type="ECO:0000256" key="4">
    <source>
        <dbReference type="ARBA" id="ARBA00023125"/>
    </source>
</evidence>
<dbReference type="InterPro" id="IPR006359">
    <property type="entry name" value="Tscrpt_elong_fac_GreA"/>
</dbReference>
<evidence type="ECO:0000256" key="8">
    <source>
        <dbReference type="HAMAP-Rule" id="MF_00105"/>
    </source>
</evidence>
<accession>A0A3S5HNX3</accession>
<keyword evidence="3 8" id="KW-0805">Transcription regulation</keyword>
<dbReference type="InterPro" id="IPR028624">
    <property type="entry name" value="Tscrpt_elong_fac_GreA/B"/>
</dbReference>
<organism evidence="12 13">
    <name type="scientific">Candidatus Annandia adelgestsuga</name>
    <dbReference type="NCBI Taxonomy" id="1302411"/>
    <lineage>
        <taxon>Bacteria</taxon>
        <taxon>Pseudomonadati</taxon>
        <taxon>Pseudomonadota</taxon>
        <taxon>Gammaproteobacteria</taxon>
        <taxon>Enterobacterales</taxon>
        <taxon>Enterobacteriaceae</taxon>
        <taxon>Candidatus Annandia</taxon>
    </lineage>
</organism>
<dbReference type="SUPFAM" id="SSF46557">
    <property type="entry name" value="GreA transcript cleavage protein, N-terminal domain"/>
    <property type="match status" value="1"/>
</dbReference>
<dbReference type="PANTHER" id="PTHR30437:SF4">
    <property type="entry name" value="TRANSCRIPTION ELONGATION FACTOR GREA"/>
    <property type="match status" value="1"/>
</dbReference>
<evidence type="ECO:0000256" key="7">
    <source>
        <dbReference type="ARBA" id="ARBA00030776"/>
    </source>
</evidence>
<evidence type="ECO:0000256" key="5">
    <source>
        <dbReference type="ARBA" id="ARBA00023163"/>
    </source>
</evidence>
<sequence length="152" mass="17448">MTSQGAEKLRQKLDKLKNIKRPYIIKLLSSSRKNGDLKENSEYHAAKEEQSFCENKIREIENKLANANIIDIHKIKHYNKIIFGIPFTILKIDNNKIFNYIIVGKDEADPKKNMISINSPISRSLIGKSINKIIKVNTPNGKVKYKILKIGK</sequence>
<dbReference type="InterPro" id="IPR036953">
    <property type="entry name" value="GreA/GreB_C_sf"/>
</dbReference>
<dbReference type="GO" id="GO:0003746">
    <property type="term" value="F:translation elongation factor activity"/>
    <property type="evidence" value="ECO:0007669"/>
    <property type="project" value="UniProtKB-KW"/>
</dbReference>
<gene>
    <name evidence="8 12" type="primary">greA</name>
    <name evidence="12" type="ORF">C3B56_00199</name>
</gene>
<dbReference type="AlphaFoldDB" id="A0A3S5HNX3"/>
<protein>
    <recommendedName>
        <fullName evidence="2 8">Transcription elongation factor GreA</fullName>
    </recommendedName>
    <alternativeName>
        <fullName evidence="7 8">Transcript cleavage factor GreA</fullName>
    </alternativeName>
</protein>
<dbReference type="Gene3D" id="1.10.287.180">
    <property type="entry name" value="Transcription elongation factor, GreA/GreB, N-terminal domain"/>
    <property type="match status" value="1"/>
</dbReference>
<dbReference type="InterPro" id="IPR036805">
    <property type="entry name" value="Tscrpt_elong_fac_GreA/B_N_sf"/>
</dbReference>
<evidence type="ECO:0000256" key="2">
    <source>
        <dbReference type="ARBA" id="ARBA00013729"/>
    </source>
</evidence>
<evidence type="ECO:0000256" key="9">
    <source>
        <dbReference type="RuleBase" id="RU000556"/>
    </source>
</evidence>
<evidence type="ECO:0000256" key="1">
    <source>
        <dbReference type="ARBA" id="ARBA00008213"/>
    </source>
</evidence>
<dbReference type="SUPFAM" id="SSF54534">
    <property type="entry name" value="FKBP-like"/>
    <property type="match status" value="1"/>
</dbReference>
<comment type="similarity">
    <text evidence="1 8 9">Belongs to the GreA/GreB family.</text>
</comment>
<dbReference type="PANTHER" id="PTHR30437">
    <property type="entry name" value="TRANSCRIPTION ELONGATION FACTOR GREA"/>
    <property type="match status" value="1"/>
</dbReference>
<dbReference type="GO" id="GO:0070063">
    <property type="term" value="F:RNA polymerase binding"/>
    <property type="evidence" value="ECO:0007669"/>
    <property type="project" value="InterPro"/>
</dbReference>
<dbReference type="InterPro" id="IPR023459">
    <property type="entry name" value="Tscrpt_elong_fac_GreA/B_fam"/>
</dbReference>
<keyword evidence="12" id="KW-0648">Protein biosynthesis</keyword>
<keyword evidence="4 8" id="KW-0238">DNA-binding</keyword>
<dbReference type="FunFam" id="3.10.50.30:FF:000001">
    <property type="entry name" value="Transcription elongation factor GreA"/>
    <property type="match status" value="1"/>
</dbReference>